<dbReference type="GO" id="GO:0036064">
    <property type="term" value="C:ciliary basal body"/>
    <property type="evidence" value="ECO:0007669"/>
    <property type="project" value="TreeGrafter"/>
</dbReference>
<organism evidence="3 4">
    <name type="scientific">Aphidius gifuensis</name>
    <name type="common">Parasitoid wasp</name>
    <dbReference type="NCBI Taxonomy" id="684658"/>
    <lineage>
        <taxon>Eukaryota</taxon>
        <taxon>Metazoa</taxon>
        <taxon>Ecdysozoa</taxon>
        <taxon>Arthropoda</taxon>
        <taxon>Hexapoda</taxon>
        <taxon>Insecta</taxon>
        <taxon>Pterygota</taxon>
        <taxon>Neoptera</taxon>
        <taxon>Endopterygota</taxon>
        <taxon>Hymenoptera</taxon>
        <taxon>Apocrita</taxon>
        <taxon>Ichneumonoidea</taxon>
        <taxon>Braconidae</taxon>
        <taxon>Aphidiinae</taxon>
        <taxon>Aphidius</taxon>
    </lineage>
</organism>
<evidence type="ECO:0000256" key="2">
    <source>
        <dbReference type="SAM" id="MobiDB-lite"/>
    </source>
</evidence>
<dbReference type="CDD" id="cd21341">
    <property type="entry name" value="TTC8_N"/>
    <property type="match status" value="1"/>
</dbReference>
<dbReference type="InterPro" id="IPR019734">
    <property type="entry name" value="TPR_rpt"/>
</dbReference>
<keyword evidence="1" id="KW-0802">TPR repeat</keyword>
<dbReference type="Pfam" id="PF13181">
    <property type="entry name" value="TPR_8"/>
    <property type="match status" value="2"/>
</dbReference>
<dbReference type="GO" id="GO:0097730">
    <property type="term" value="C:non-motile cilium"/>
    <property type="evidence" value="ECO:0007669"/>
    <property type="project" value="TreeGrafter"/>
</dbReference>
<protein>
    <recommendedName>
        <fullName evidence="5">Tetratricopeptide repeat protein 8</fullName>
    </recommendedName>
</protein>
<keyword evidence="4" id="KW-1185">Reference proteome</keyword>
<evidence type="ECO:0008006" key="5">
    <source>
        <dbReference type="Google" id="ProtNLM"/>
    </source>
</evidence>
<comment type="caution">
    <text evidence="3">The sequence shown here is derived from an EMBL/GenBank/DDBJ whole genome shotgun (WGS) entry which is preliminary data.</text>
</comment>
<sequence>MELFKALSLFDRRKYDECTAICTDLLRKSPLDQAVWILKMRALTLQLYVDDIETEEEGIAESLLDNYMIASMPRPGTSLKNPGTSVTGQGFRPKTQSGRPVTGTTRPMTQSATAQTVEQALKTPRTAMTARPITASSGRAVRLGTASMLTEPGGPFIQLSRLNINKYASKPGLAKPLFEYIYYHENDARTALDLAVQATQSCKFKDWWWKVQLGKCYYTLGLVRDAEEQFKSALKDCKSIETVLRLIRVYIRLDQPLAALDLCKRGLEYFPNDVCILTEMARVFEGLNSTTMSVKYYKMVAQEDAANTEAIASIGMHHFYNDQPELALRYYRRLLQMGVYNVELLNNLGLCCFYAQQYDHTISCFERALSLANDENIAEVWYNISHIAICLGDFTMAEECLRLSISIDNRHANSYNNLGVVEIKKGNITAARTYFHASASIAAYIHEPHFNSALLAYEVGDLQTSFMAIQKSLFAYPSHYDSKTLFKKLERHFFYS</sequence>
<dbReference type="Gene3D" id="1.25.40.10">
    <property type="entry name" value="Tetratricopeptide repeat domain"/>
    <property type="match status" value="1"/>
</dbReference>
<evidence type="ECO:0000256" key="1">
    <source>
        <dbReference type="PROSITE-ProRule" id="PRU00339"/>
    </source>
</evidence>
<dbReference type="SUPFAM" id="SSF48452">
    <property type="entry name" value="TPR-like"/>
    <property type="match status" value="2"/>
</dbReference>
<feature type="compositionally biased region" description="Polar residues" evidence="2">
    <location>
        <begin position="78"/>
        <end position="113"/>
    </location>
</feature>
<dbReference type="GO" id="GO:1905515">
    <property type="term" value="P:non-motile cilium assembly"/>
    <property type="evidence" value="ECO:0007669"/>
    <property type="project" value="InterPro"/>
</dbReference>
<dbReference type="SMART" id="SM00028">
    <property type="entry name" value="TPR"/>
    <property type="match status" value="7"/>
</dbReference>
<gene>
    <name evidence="3" type="ORF">HCN44_001985</name>
</gene>
<dbReference type="OrthoDB" id="421121at2759"/>
<dbReference type="FunFam" id="1.25.40.10:FF:000300">
    <property type="entry name" value="Tetratricopeptide repeat domain 8"/>
    <property type="match status" value="1"/>
</dbReference>
<dbReference type="PANTHER" id="PTHR44177">
    <property type="entry name" value="TETRATRICOPEPTIDE REPEAT PROTEIN 8"/>
    <property type="match status" value="1"/>
</dbReference>
<dbReference type="Proteomes" id="UP000639338">
    <property type="component" value="Unassembled WGS sequence"/>
</dbReference>
<dbReference type="InterPro" id="IPR011990">
    <property type="entry name" value="TPR-like_helical_dom_sf"/>
</dbReference>
<feature type="region of interest" description="Disordered" evidence="2">
    <location>
        <begin position="74"/>
        <end position="113"/>
    </location>
</feature>
<dbReference type="GO" id="GO:0034464">
    <property type="term" value="C:BBSome"/>
    <property type="evidence" value="ECO:0007669"/>
    <property type="project" value="InterPro"/>
</dbReference>
<feature type="repeat" description="TPR" evidence="1">
    <location>
        <begin position="342"/>
        <end position="375"/>
    </location>
</feature>
<dbReference type="PANTHER" id="PTHR44177:SF1">
    <property type="entry name" value="TETRATRICOPEPTIDE REPEAT PROTEIN 8"/>
    <property type="match status" value="1"/>
</dbReference>
<name>A0A834Y271_APHGI</name>
<accession>A0A834Y271</accession>
<evidence type="ECO:0000313" key="3">
    <source>
        <dbReference type="EMBL" id="KAF7996353.1"/>
    </source>
</evidence>
<proteinExistence type="predicted"/>
<dbReference type="EMBL" id="JACMRX010000001">
    <property type="protein sequence ID" value="KAF7996353.1"/>
    <property type="molecule type" value="Genomic_DNA"/>
</dbReference>
<evidence type="ECO:0000313" key="4">
    <source>
        <dbReference type="Proteomes" id="UP000639338"/>
    </source>
</evidence>
<dbReference type="AlphaFoldDB" id="A0A834Y271"/>
<reference evidence="3 4" key="1">
    <citation type="submission" date="2020-08" db="EMBL/GenBank/DDBJ databases">
        <title>Aphidius gifuensis genome sequencing and assembly.</title>
        <authorList>
            <person name="Du Z."/>
        </authorList>
    </citation>
    <scope>NUCLEOTIDE SEQUENCE [LARGE SCALE GENOMIC DNA]</scope>
    <source>
        <strain evidence="3">YNYX2018</strain>
        <tissue evidence="3">Adults</tissue>
    </source>
</reference>
<dbReference type="PROSITE" id="PS50005">
    <property type="entry name" value="TPR"/>
    <property type="match status" value="1"/>
</dbReference>
<dbReference type="InterPro" id="IPR028796">
    <property type="entry name" value="BBS8"/>
</dbReference>